<accession>A0A6J6LP54</accession>
<organism evidence="1">
    <name type="scientific">freshwater metagenome</name>
    <dbReference type="NCBI Taxonomy" id="449393"/>
    <lineage>
        <taxon>unclassified sequences</taxon>
        <taxon>metagenomes</taxon>
        <taxon>ecological metagenomes</taxon>
    </lineage>
</organism>
<protein>
    <submittedName>
        <fullName evidence="1">Unannotated protein</fullName>
    </submittedName>
</protein>
<proteinExistence type="predicted"/>
<dbReference type="EMBL" id="CAEZWJ010000060">
    <property type="protein sequence ID" value="CAB4662569.1"/>
    <property type="molecule type" value="Genomic_DNA"/>
</dbReference>
<name>A0A6J6LP54_9ZZZZ</name>
<evidence type="ECO:0000313" key="1">
    <source>
        <dbReference type="EMBL" id="CAB4662569.1"/>
    </source>
</evidence>
<reference evidence="1" key="1">
    <citation type="submission" date="2020-05" db="EMBL/GenBank/DDBJ databases">
        <authorList>
            <person name="Chiriac C."/>
            <person name="Salcher M."/>
            <person name="Ghai R."/>
            <person name="Kavagutti S V."/>
        </authorList>
    </citation>
    <scope>NUCLEOTIDE SEQUENCE</scope>
</reference>
<gene>
    <name evidence="1" type="ORF">UFOPK2214_01338</name>
</gene>
<sequence length="61" mass="7020">MRDTAARISDVYRVVQQRLVKKVVDVHAARGEELRIFFTKDPVTKNASAHQIPPGLWPLMY</sequence>
<dbReference type="AlphaFoldDB" id="A0A6J6LP54"/>